<protein>
    <submittedName>
        <fullName evidence="1">Uncharacterized protein</fullName>
    </submittedName>
</protein>
<dbReference type="Proteomes" id="UP000503037">
    <property type="component" value="Segment"/>
</dbReference>
<evidence type="ECO:0000313" key="1">
    <source>
        <dbReference type="EMBL" id="QJI53324.1"/>
    </source>
</evidence>
<dbReference type="EMBL" id="MT345684">
    <property type="protein sequence ID" value="QJI53324.1"/>
    <property type="molecule type" value="Genomic_DNA"/>
</dbReference>
<organism evidence="1 2">
    <name type="scientific">Alteromonas phage vB_AcoS-R7M</name>
    <dbReference type="NCBI Taxonomy" id="2729541"/>
    <lineage>
        <taxon>Viruses</taxon>
        <taxon>Duplodnaviria</taxon>
        <taxon>Heunggongvirae</taxon>
        <taxon>Uroviricota</taxon>
        <taxon>Caudoviricetes</taxon>
        <taxon>Queuovirinae</taxon>
        <taxon>Amoyvirus</taxon>
        <taxon>Amoyvirus R7M</taxon>
    </lineage>
</organism>
<reference evidence="2" key="1">
    <citation type="submission" date="2020-04" db="EMBL/GenBank/DDBJ databases">
        <authorList>
            <person name="Ma R."/>
            <person name="Lai J."/>
            <person name="Yang Y."/>
            <person name="Jiao N."/>
            <person name="Zhang R."/>
        </authorList>
    </citation>
    <scope>NUCLEOTIDE SEQUENCE [LARGE SCALE GENOMIC DNA]</scope>
</reference>
<proteinExistence type="predicted"/>
<sequence>MQALTEIVLSYIHQADENYTALRKRVLERAATANNDLEPTVDKFGRLHAPCDGYAWEDCEYAGGSYLPYPLEFWEELELLHGTVSHGDYSKVGLTKGRVRLLVSEADELCEIDSKYVKFSKGKAWNTADGETCYAYFETKHKGLVSIIEEFKVVQAQELKAKWEAERAAKQALKGVAPEGRIVVKGTVLKTKLQERQTFSYYDNGADWKMLVELDNKSTVWGTIPSVINYNNLEGAVVQFTATFEQAEGDNTHAYFKRPSKASVLKFSEEEE</sequence>
<evidence type="ECO:0000313" key="2">
    <source>
        <dbReference type="Proteomes" id="UP000503037"/>
    </source>
</evidence>
<accession>A0A6M3YR60</accession>
<gene>
    <name evidence="1" type="ORF">vBAcoSR7M_2</name>
</gene>
<keyword evidence="2" id="KW-1185">Reference proteome</keyword>
<name>A0A6M3YR60_9CAUD</name>